<dbReference type="Proteomes" id="UP001214043">
    <property type="component" value="Chromosome"/>
</dbReference>
<evidence type="ECO:0000313" key="12">
    <source>
        <dbReference type="Proteomes" id="UP001214043"/>
    </source>
</evidence>
<dbReference type="InterPro" id="IPR023198">
    <property type="entry name" value="PGP-like_dom2"/>
</dbReference>
<comment type="similarity">
    <text evidence="4 10">Belongs to the HAD-like hydrolase superfamily. CbbY/CbbZ/Gph/YieH family.</text>
</comment>
<dbReference type="GO" id="GO:0046872">
    <property type="term" value="F:metal ion binding"/>
    <property type="evidence" value="ECO:0007669"/>
    <property type="project" value="UniProtKB-KW"/>
</dbReference>
<dbReference type="SFLD" id="SFLDG01129">
    <property type="entry name" value="C1.5:_HAD__Beta-PGM__Phosphata"/>
    <property type="match status" value="1"/>
</dbReference>
<dbReference type="RefSeq" id="WP_274491817.1">
    <property type="nucleotide sequence ID" value="NZ_CP118166.1"/>
</dbReference>
<dbReference type="Pfam" id="PF13419">
    <property type="entry name" value="HAD_2"/>
    <property type="match status" value="1"/>
</dbReference>
<dbReference type="InterPro" id="IPR036412">
    <property type="entry name" value="HAD-like_sf"/>
</dbReference>
<keyword evidence="7 10" id="KW-0378">Hydrolase</keyword>
<dbReference type="SFLD" id="SFLDG01135">
    <property type="entry name" value="C1.5.6:_HAD__Beta-PGM__Phospha"/>
    <property type="match status" value="1"/>
</dbReference>
<dbReference type="NCBIfam" id="TIGR01549">
    <property type="entry name" value="HAD-SF-IA-v1"/>
    <property type="match status" value="1"/>
</dbReference>
<dbReference type="InterPro" id="IPR037512">
    <property type="entry name" value="PGPase_prok"/>
</dbReference>
<comment type="pathway">
    <text evidence="3 10">Organic acid metabolism; glycolate biosynthesis; glycolate from 2-phosphoglycolate: step 1/1.</text>
</comment>
<feature type="binding site" evidence="10">
    <location>
        <position position="17"/>
    </location>
    <ligand>
        <name>Mg(2+)</name>
        <dbReference type="ChEBI" id="CHEBI:18420"/>
    </ligand>
</feature>
<dbReference type="GO" id="GO:0005975">
    <property type="term" value="P:carbohydrate metabolic process"/>
    <property type="evidence" value="ECO:0007669"/>
    <property type="project" value="InterPro"/>
</dbReference>
<accession>A0AAE9ZAE5</accession>
<dbReference type="GO" id="GO:0006281">
    <property type="term" value="P:DNA repair"/>
    <property type="evidence" value="ECO:0007669"/>
    <property type="project" value="TreeGrafter"/>
</dbReference>
<dbReference type="HAMAP" id="MF_00495">
    <property type="entry name" value="GPH_hydrolase_bact"/>
    <property type="match status" value="1"/>
</dbReference>
<organism evidence="11 12">
    <name type="scientific">Hyphococcus flavus</name>
    <dbReference type="NCBI Taxonomy" id="1866326"/>
    <lineage>
        <taxon>Bacteria</taxon>
        <taxon>Pseudomonadati</taxon>
        <taxon>Pseudomonadota</taxon>
        <taxon>Alphaproteobacteria</taxon>
        <taxon>Parvularculales</taxon>
        <taxon>Parvularculaceae</taxon>
        <taxon>Hyphococcus</taxon>
    </lineage>
</organism>
<evidence type="ECO:0000256" key="4">
    <source>
        <dbReference type="ARBA" id="ARBA00006171"/>
    </source>
</evidence>
<feature type="active site" description="Nucleophile" evidence="10">
    <location>
        <position position="17"/>
    </location>
</feature>
<dbReference type="GO" id="GO:0046295">
    <property type="term" value="P:glycolate biosynthetic process"/>
    <property type="evidence" value="ECO:0007669"/>
    <property type="project" value="UniProtKB-UniRule"/>
</dbReference>
<dbReference type="GO" id="GO:0005829">
    <property type="term" value="C:cytosol"/>
    <property type="evidence" value="ECO:0007669"/>
    <property type="project" value="TreeGrafter"/>
</dbReference>
<dbReference type="InterPro" id="IPR006439">
    <property type="entry name" value="HAD-SF_hydro_IA"/>
</dbReference>
<feature type="binding site" evidence="10">
    <location>
        <position position="19"/>
    </location>
    <ligand>
        <name>Mg(2+)</name>
        <dbReference type="ChEBI" id="CHEBI:18420"/>
    </ligand>
</feature>
<dbReference type="PANTHER" id="PTHR43434:SF1">
    <property type="entry name" value="PHOSPHOGLYCOLATE PHOSPHATASE"/>
    <property type="match status" value="1"/>
</dbReference>
<evidence type="ECO:0000313" key="11">
    <source>
        <dbReference type="EMBL" id="WDI30031.1"/>
    </source>
</evidence>
<dbReference type="GO" id="GO:0008967">
    <property type="term" value="F:phosphoglycolate phosphatase activity"/>
    <property type="evidence" value="ECO:0007669"/>
    <property type="project" value="UniProtKB-UniRule"/>
</dbReference>
<dbReference type="SUPFAM" id="SSF56784">
    <property type="entry name" value="HAD-like"/>
    <property type="match status" value="1"/>
</dbReference>
<evidence type="ECO:0000256" key="9">
    <source>
        <dbReference type="ARBA" id="ARBA00023277"/>
    </source>
</evidence>
<comment type="cofactor">
    <cofactor evidence="2 10">
        <name>Mg(2+)</name>
        <dbReference type="ChEBI" id="CHEBI:18420"/>
    </cofactor>
</comment>
<protein>
    <recommendedName>
        <fullName evidence="5 10">Phosphoglycolate phosphatase</fullName>
        <shortName evidence="10">PGP</shortName>
        <shortName evidence="10">PGPase</shortName>
        <ecNumber evidence="5 10">3.1.3.18</ecNumber>
    </recommendedName>
</protein>
<feature type="binding site" evidence="10">
    <location>
        <position position="178"/>
    </location>
    <ligand>
        <name>Mg(2+)</name>
        <dbReference type="ChEBI" id="CHEBI:18420"/>
    </ligand>
</feature>
<proteinExistence type="inferred from homology"/>
<dbReference type="Gene3D" id="3.40.50.1000">
    <property type="entry name" value="HAD superfamily/HAD-like"/>
    <property type="match status" value="1"/>
</dbReference>
<evidence type="ECO:0000256" key="8">
    <source>
        <dbReference type="ARBA" id="ARBA00022842"/>
    </source>
</evidence>
<keyword evidence="8 10" id="KW-0460">Magnesium</keyword>
<evidence type="ECO:0000256" key="7">
    <source>
        <dbReference type="ARBA" id="ARBA00022801"/>
    </source>
</evidence>
<comment type="function">
    <text evidence="10">Specifically catalyzes the dephosphorylation of 2-phosphoglycolate. Is involved in the dissimilation of the intracellular 2-phosphoglycolate formed during the DNA repair of 3'-phosphoglycolate ends, a major class of DNA lesions induced by oxidative stress.</text>
</comment>
<reference evidence="11" key="1">
    <citation type="submission" date="2023-02" db="EMBL/GenBank/DDBJ databases">
        <title>Genome sequence of Hyphococcus flavus.</title>
        <authorList>
            <person name="Rong J.-C."/>
            <person name="Zhao Q."/>
            <person name="Yi M."/>
            <person name="Wu J.-Y."/>
        </authorList>
    </citation>
    <scope>NUCLEOTIDE SEQUENCE</scope>
    <source>
        <strain evidence="11">MCCC 1K03223</strain>
    </source>
</reference>
<evidence type="ECO:0000256" key="3">
    <source>
        <dbReference type="ARBA" id="ARBA00004818"/>
    </source>
</evidence>
<dbReference type="EC" id="3.1.3.18" evidence="5 10"/>
<dbReference type="PANTHER" id="PTHR43434">
    <property type="entry name" value="PHOSPHOGLYCOLATE PHOSPHATASE"/>
    <property type="match status" value="1"/>
</dbReference>
<dbReference type="EMBL" id="CP118166">
    <property type="protein sequence ID" value="WDI30031.1"/>
    <property type="molecule type" value="Genomic_DNA"/>
</dbReference>
<dbReference type="InterPro" id="IPR023214">
    <property type="entry name" value="HAD_sf"/>
</dbReference>
<dbReference type="PRINTS" id="PR00413">
    <property type="entry name" value="HADHALOGNASE"/>
</dbReference>
<evidence type="ECO:0000256" key="1">
    <source>
        <dbReference type="ARBA" id="ARBA00000830"/>
    </source>
</evidence>
<evidence type="ECO:0000256" key="5">
    <source>
        <dbReference type="ARBA" id="ARBA00013078"/>
    </source>
</evidence>
<keyword evidence="12" id="KW-1185">Reference proteome</keyword>
<dbReference type="InterPro" id="IPR041492">
    <property type="entry name" value="HAD_2"/>
</dbReference>
<dbReference type="Gene3D" id="1.10.150.240">
    <property type="entry name" value="Putative phosphatase, domain 2"/>
    <property type="match status" value="1"/>
</dbReference>
<evidence type="ECO:0000256" key="10">
    <source>
        <dbReference type="HAMAP-Rule" id="MF_00495"/>
    </source>
</evidence>
<evidence type="ECO:0000256" key="6">
    <source>
        <dbReference type="ARBA" id="ARBA00022723"/>
    </source>
</evidence>
<dbReference type="AlphaFoldDB" id="A0AAE9ZAE5"/>
<keyword evidence="9 10" id="KW-0119">Carbohydrate metabolism</keyword>
<dbReference type="KEGG" id="hfl:PUV54_08675"/>
<sequence length="229" mass="24506">MAEQRDNDLAGAAVLFDLDGTLVDTAEDLAASMNHAMQSAGLAPVAAESVRHLVGHGARRMLMRGYELSVDRTPDDQELDDALALFLEHYEANIAVHSRPFDGAVEMIEALRARGARMAICTNKREAMARLLMETLGFTKLFETIVGADTASAAKPDAAPVQLCLQRTNADRAAFIGDSDTDIKAASAAGLPCFVADFGYGPLTLQDQTAGIFSSYADLSPLLEESLRD</sequence>
<comment type="catalytic activity">
    <reaction evidence="1 10">
        <text>2-phosphoglycolate + H2O = glycolate + phosphate</text>
        <dbReference type="Rhea" id="RHEA:14369"/>
        <dbReference type="ChEBI" id="CHEBI:15377"/>
        <dbReference type="ChEBI" id="CHEBI:29805"/>
        <dbReference type="ChEBI" id="CHEBI:43474"/>
        <dbReference type="ChEBI" id="CHEBI:58033"/>
        <dbReference type="EC" id="3.1.3.18"/>
    </reaction>
</comment>
<gene>
    <name evidence="11" type="ORF">PUV54_08675</name>
</gene>
<evidence type="ECO:0000256" key="2">
    <source>
        <dbReference type="ARBA" id="ARBA00001946"/>
    </source>
</evidence>
<dbReference type="SFLD" id="SFLDS00003">
    <property type="entry name" value="Haloacid_Dehalogenase"/>
    <property type="match status" value="1"/>
</dbReference>
<name>A0AAE9ZAE5_9PROT</name>
<keyword evidence="6 10" id="KW-0479">Metal-binding</keyword>
<dbReference type="InterPro" id="IPR050155">
    <property type="entry name" value="HAD-like_hydrolase_sf"/>
</dbReference>